<dbReference type="Proteomes" id="UP001500622">
    <property type="component" value="Unassembled WGS sequence"/>
</dbReference>
<dbReference type="InterPro" id="IPR041581">
    <property type="entry name" value="Glyoxalase_6"/>
</dbReference>
<proteinExistence type="predicted"/>
<dbReference type="SUPFAM" id="SSF54593">
    <property type="entry name" value="Glyoxalase/Bleomycin resistance protein/Dihydroxybiphenyl dioxygenase"/>
    <property type="match status" value="1"/>
</dbReference>
<name>A0ABP8LJM5_9MICO</name>
<reference evidence="3" key="1">
    <citation type="journal article" date="2019" name="Int. J. Syst. Evol. Microbiol.">
        <title>The Global Catalogue of Microorganisms (GCM) 10K type strain sequencing project: providing services to taxonomists for standard genome sequencing and annotation.</title>
        <authorList>
            <consortium name="The Broad Institute Genomics Platform"/>
            <consortium name="The Broad Institute Genome Sequencing Center for Infectious Disease"/>
            <person name="Wu L."/>
            <person name="Ma J."/>
        </authorList>
    </citation>
    <scope>NUCLEOTIDE SEQUENCE [LARGE SCALE GENOMIC DNA]</scope>
    <source>
        <strain evidence="3">JCM 17810</strain>
    </source>
</reference>
<organism evidence="2 3">
    <name type="scientific">Georgenia halophila</name>
    <dbReference type="NCBI Taxonomy" id="620889"/>
    <lineage>
        <taxon>Bacteria</taxon>
        <taxon>Bacillati</taxon>
        <taxon>Actinomycetota</taxon>
        <taxon>Actinomycetes</taxon>
        <taxon>Micrococcales</taxon>
        <taxon>Bogoriellaceae</taxon>
        <taxon>Georgenia</taxon>
    </lineage>
</organism>
<comment type="caution">
    <text evidence="2">The sequence shown here is derived from an EMBL/GenBank/DDBJ whole genome shotgun (WGS) entry which is preliminary data.</text>
</comment>
<gene>
    <name evidence="2" type="ORF">GCM10023169_33630</name>
</gene>
<sequence>MQLTFDATDPGALATFWAEVLGYKLDDPPAGFASWDEALEAWGVPEERRNDKSALVDPEGRGPRLFFQKVPEQKVAKNRLHLDVRSAVGLEGEERMAAFEARAAELVELGATRVKRFEPGGLDAGHIVMQDPDGNEFCLD</sequence>
<keyword evidence="3" id="KW-1185">Reference proteome</keyword>
<feature type="domain" description="Glyoxalase-like" evidence="1">
    <location>
        <begin position="2"/>
        <end position="139"/>
    </location>
</feature>
<evidence type="ECO:0000259" key="1">
    <source>
        <dbReference type="Pfam" id="PF18029"/>
    </source>
</evidence>
<dbReference type="PANTHER" id="PTHR35908:SF1">
    <property type="entry name" value="CONSERVED PROTEIN"/>
    <property type="match status" value="1"/>
</dbReference>
<accession>A0ABP8LJM5</accession>
<dbReference type="Gene3D" id="3.10.180.10">
    <property type="entry name" value="2,3-Dihydroxybiphenyl 1,2-Dioxygenase, domain 1"/>
    <property type="match status" value="1"/>
</dbReference>
<protein>
    <submittedName>
        <fullName evidence="2">VOC family protein</fullName>
    </submittedName>
</protein>
<dbReference type="Pfam" id="PF18029">
    <property type="entry name" value="Glyoxalase_6"/>
    <property type="match status" value="1"/>
</dbReference>
<evidence type="ECO:0000313" key="2">
    <source>
        <dbReference type="EMBL" id="GAA4430328.1"/>
    </source>
</evidence>
<dbReference type="EMBL" id="BAABGN010000013">
    <property type="protein sequence ID" value="GAA4430328.1"/>
    <property type="molecule type" value="Genomic_DNA"/>
</dbReference>
<evidence type="ECO:0000313" key="3">
    <source>
        <dbReference type="Proteomes" id="UP001500622"/>
    </source>
</evidence>
<dbReference type="InterPro" id="IPR029068">
    <property type="entry name" value="Glyas_Bleomycin-R_OHBP_Dase"/>
</dbReference>
<dbReference type="PANTHER" id="PTHR35908">
    <property type="entry name" value="HYPOTHETICAL FUSION PROTEIN"/>
    <property type="match status" value="1"/>
</dbReference>